<keyword evidence="7 9" id="KW-0694">RNA-binding</keyword>
<protein>
    <recommendedName>
        <fullName evidence="9">tRNA(Met) cytidine acetyltransferase TmcA</fullName>
        <ecNumber evidence="9">2.3.1.193</ecNumber>
    </recommendedName>
</protein>
<comment type="catalytic activity">
    <reaction evidence="9">
        <text>cytidine(34) in elongator tRNA(Met) + acetyl-CoA + ATP + H2O = N(4)-acetylcytidine(34) in elongator tRNA(Met) + ADP + phosphate + CoA + H(+)</text>
        <dbReference type="Rhea" id="RHEA:43788"/>
        <dbReference type="Rhea" id="RHEA-COMP:10693"/>
        <dbReference type="Rhea" id="RHEA-COMP:10694"/>
        <dbReference type="ChEBI" id="CHEBI:15377"/>
        <dbReference type="ChEBI" id="CHEBI:15378"/>
        <dbReference type="ChEBI" id="CHEBI:30616"/>
        <dbReference type="ChEBI" id="CHEBI:43474"/>
        <dbReference type="ChEBI" id="CHEBI:57287"/>
        <dbReference type="ChEBI" id="CHEBI:57288"/>
        <dbReference type="ChEBI" id="CHEBI:74900"/>
        <dbReference type="ChEBI" id="CHEBI:82748"/>
        <dbReference type="ChEBI" id="CHEBI:456216"/>
        <dbReference type="EC" id="2.3.1.193"/>
    </reaction>
</comment>
<dbReference type="PROSITE" id="PS51186">
    <property type="entry name" value="GNAT"/>
    <property type="match status" value="1"/>
</dbReference>
<organism evidence="12 13">
    <name type="scientific">Halomonas salipaludis</name>
    <dbReference type="NCBI Taxonomy" id="2032625"/>
    <lineage>
        <taxon>Bacteria</taxon>
        <taxon>Pseudomonadati</taxon>
        <taxon>Pseudomonadota</taxon>
        <taxon>Gammaproteobacteria</taxon>
        <taxon>Oceanospirillales</taxon>
        <taxon>Halomonadaceae</taxon>
        <taxon>Halomonas</taxon>
    </lineage>
</organism>
<keyword evidence="3 9" id="KW-0808">Transferase</keyword>
<dbReference type="Gene3D" id="3.40.50.11040">
    <property type="match status" value="1"/>
</dbReference>
<dbReference type="OrthoDB" id="5578851at2"/>
<dbReference type="GO" id="GO:0051391">
    <property type="term" value="P:tRNA acetylation"/>
    <property type="evidence" value="ECO:0007669"/>
    <property type="project" value="UniProtKB-UniRule"/>
</dbReference>
<keyword evidence="4 9" id="KW-0819">tRNA processing</keyword>
<evidence type="ECO:0000313" key="13">
    <source>
        <dbReference type="Proteomes" id="UP000217771"/>
    </source>
</evidence>
<dbReference type="InterPro" id="IPR007807">
    <property type="entry name" value="TcmA/NAT10_helicase"/>
</dbReference>
<keyword evidence="2 9" id="KW-0820">tRNA-binding</keyword>
<feature type="domain" description="N-acetyltransferase" evidence="11">
    <location>
        <begin position="447"/>
        <end position="589"/>
    </location>
</feature>
<dbReference type="SUPFAM" id="SSF55729">
    <property type="entry name" value="Acyl-CoA N-acyltransferases (Nat)"/>
    <property type="match status" value="1"/>
</dbReference>
<accession>A0A2A2EQV1</accession>
<name>A0A2A2EQV1_9GAMM</name>
<dbReference type="HAMAP" id="MF_01886">
    <property type="entry name" value="tRNA_acetyltr_TmcA"/>
    <property type="match status" value="1"/>
</dbReference>
<evidence type="ECO:0000256" key="4">
    <source>
        <dbReference type="ARBA" id="ARBA00022694"/>
    </source>
</evidence>
<dbReference type="Gene3D" id="3.40.50.300">
    <property type="entry name" value="P-loop containing nucleotide triphosphate hydrolases"/>
    <property type="match status" value="1"/>
</dbReference>
<dbReference type="SUPFAM" id="SSF52540">
    <property type="entry name" value="P-loop containing nucleoside triphosphate hydrolases"/>
    <property type="match status" value="1"/>
</dbReference>
<comment type="subcellular location">
    <subcellularLocation>
        <location evidence="9">Cytoplasm</location>
    </subcellularLocation>
</comment>
<dbReference type="InterPro" id="IPR024914">
    <property type="entry name" value="tRNA_acetyltr_TmcA"/>
</dbReference>
<evidence type="ECO:0000256" key="2">
    <source>
        <dbReference type="ARBA" id="ARBA00022555"/>
    </source>
</evidence>
<evidence type="ECO:0000256" key="1">
    <source>
        <dbReference type="ARBA" id="ARBA00022490"/>
    </source>
</evidence>
<dbReference type="AlphaFoldDB" id="A0A2A2EQV1"/>
<evidence type="ECO:0000256" key="3">
    <source>
        <dbReference type="ARBA" id="ARBA00022679"/>
    </source>
</evidence>
<dbReference type="InterPro" id="IPR032672">
    <property type="entry name" value="TmcA/NAT10/Kre33"/>
</dbReference>
<dbReference type="GO" id="GO:0002101">
    <property type="term" value="P:tRNA wobble cytosine modification"/>
    <property type="evidence" value="ECO:0007669"/>
    <property type="project" value="UniProtKB-UniRule"/>
</dbReference>
<evidence type="ECO:0000256" key="9">
    <source>
        <dbReference type="HAMAP-Rule" id="MF_01886"/>
    </source>
</evidence>
<comment type="caution">
    <text evidence="12">The sequence shown here is derived from an EMBL/GenBank/DDBJ whole genome shotgun (WGS) entry which is preliminary data.</text>
</comment>
<reference evidence="12 13" key="1">
    <citation type="submission" date="2017-08" db="EMBL/GenBank/DDBJ databases">
        <title>Halomonas alkalisoli sp. nov., isolated from saline alkaline soil.</title>
        <authorList>
            <person name="Wang D."/>
            <person name="Zhang G."/>
        </authorList>
    </citation>
    <scope>NUCLEOTIDE SEQUENCE [LARGE SCALE GENOMIC DNA]</scope>
    <source>
        <strain evidence="12 13">WRN001</strain>
    </source>
</reference>
<dbReference type="Pfam" id="PF08351">
    <property type="entry name" value="TmcA_N"/>
    <property type="match status" value="1"/>
</dbReference>
<dbReference type="InterPro" id="IPR016181">
    <property type="entry name" value="Acyl_CoA_acyltransferase"/>
</dbReference>
<dbReference type="GO" id="GO:0005737">
    <property type="term" value="C:cytoplasm"/>
    <property type="evidence" value="ECO:0007669"/>
    <property type="project" value="UniProtKB-SubCell"/>
</dbReference>
<dbReference type="InterPro" id="IPR027417">
    <property type="entry name" value="P-loop_NTPase"/>
</dbReference>
<evidence type="ECO:0000256" key="8">
    <source>
        <dbReference type="ARBA" id="ARBA00023315"/>
    </source>
</evidence>
<dbReference type="PANTHER" id="PTHR10925:SF5">
    <property type="entry name" value="RNA CYTIDINE ACETYLTRANSFERASE"/>
    <property type="match status" value="1"/>
</dbReference>
<dbReference type="RefSeq" id="WP_095622717.1">
    <property type="nucleotide sequence ID" value="NZ_NSKB01000008.1"/>
</dbReference>
<keyword evidence="1 9" id="KW-0963">Cytoplasm</keyword>
<comment type="caution">
    <text evidence="9">Lacks conserved residue(s) required for the propagation of feature annotation.</text>
</comment>
<feature type="binding site" evidence="9">
    <location>
        <begin position="514"/>
        <end position="516"/>
    </location>
    <ligand>
        <name>acetyl-CoA</name>
        <dbReference type="ChEBI" id="CHEBI:57288"/>
    </ligand>
</feature>
<feature type="binding site" evidence="9">
    <location>
        <position position="554"/>
    </location>
    <ligand>
        <name>acetyl-CoA</name>
        <dbReference type="ChEBI" id="CHEBI:57288"/>
    </ligand>
</feature>
<dbReference type="InterPro" id="IPR038321">
    <property type="entry name" value="TmcA_C_sf"/>
</dbReference>
<dbReference type="GO" id="GO:1990883">
    <property type="term" value="F:18S rRNA cytidine N-acetyltransferase activity"/>
    <property type="evidence" value="ECO:0007669"/>
    <property type="project" value="TreeGrafter"/>
</dbReference>
<keyword evidence="5 9" id="KW-0547">Nucleotide-binding</keyword>
<dbReference type="Pfam" id="PF13718">
    <property type="entry name" value="GNAT_acetyltr_2"/>
    <property type="match status" value="2"/>
</dbReference>
<dbReference type="GO" id="GO:1904812">
    <property type="term" value="P:rRNA acetylation involved in maturation of SSU-rRNA"/>
    <property type="evidence" value="ECO:0007669"/>
    <property type="project" value="TreeGrafter"/>
</dbReference>
<dbReference type="Pfam" id="PF05127">
    <property type="entry name" value="NAT10_TcmA_helicase"/>
    <property type="match status" value="1"/>
</dbReference>
<dbReference type="InterPro" id="IPR000182">
    <property type="entry name" value="GNAT_dom"/>
</dbReference>
<dbReference type="GO" id="GO:0005524">
    <property type="term" value="F:ATP binding"/>
    <property type="evidence" value="ECO:0007669"/>
    <property type="project" value="UniProtKB-UniRule"/>
</dbReference>
<keyword evidence="13" id="KW-1185">Reference proteome</keyword>
<gene>
    <name evidence="9" type="primary">tmcA</name>
    <name evidence="12" type="ORF">CK498_20450</name>
</gene>
<dbReference type="Gene3D" id="1.20.120.890">
    <property type="entry name" value="tRNA(Met) cytidine acetyltransferase, tail domain"/>
    <property type="match status" value="1"/>
</dbReference>
<dbReference type="Gene3D" id="3.40.630.30">
    <property type="match status" value="1"/>
</dbReference>
<evidence type="ECO:0000259" key="11">
    <source>
        <dbReference type="PROSITE" id="PS51186"/>
    </source>
</evidence>
<dbReference type="GO" id="GO:0000049">
    <property type="term" value="F:tRNA binding"/>
    <property type="evidence" value="ECO:0007669"/>
    <property type="project" value="UniProtKB-UniRule"/>
</dbReference>
<dbReference type="GO" id="GO:0051392">
    <property type="term" value="F:tRNA cytidine N4-acetyltransferase activity"/>
    <property type="evidence" value="ECO:0007669"/>
    <property type="project" value="UniProtKB-UniRule"/>
</dbReference>
<feature type="region of interest" description="Disordered" evidence="10">
    <location>
        <begin position="157"/>
        <end position="193"/>
    </location>
</feature>
<evidence type="ECO:0000313" key="12">
    <source>
        <dbReference type="EMBL" id="PAU74930.1"/>
    </source>
</evidence>
<proteinExistence type="inferred from homology"/>
<dbReference type="InterPro" id="IPR013562">
    <property type="entry name" value="TmcA/NAT10_N"/>
</dbReference>
<comment type="similarity">
    <text evidence="9">Belongs to the TmcA family.</text>
</comment>
<comment type="function">
    <text evidence="9">Catalyzes the formation of N(4)-acetylcytidine (ac(4)C) at the wobble position of tRNA(Met), by using acetyl-CoA as an acetyl donor and ATP (or GTP).</text>
</comment>
<dbReference type="EMBL" id="NSKB01000008">
    <property type="protein sequence ID" value="PAU74930.1"/>
    <property type="molecule type" value="Genomic_DNA"/>
</dbReference>
<dbReference type="PANTHER" id="PTHR10925">
    <property type="entry name" value="N-ACETYLTRANSFERASE 10"/>
    <property type="match status" value="1"/>
</dbReference>
<dbReference type="Proteomes" id="UP000217771">
    <property type="component" value="Unassembled WGS sequence"/>
</dbReference>
<feature type="binding site" evidence="9">
    <location>
        <position position="369"/>
    </location>
    <ligand>
        <name>ATP</name>
        <dbReference type="ChEBI" id="CHEBI:30616"/>
    </ligand>
</feature>
<evidence type="ECO:0000256" key="6">
    <source>
        <dbReference type="ARBA" id="ARBA00022840"/>
    </source>
</evidence>
<dbReference type="EC" id="2.3.1.193" evidence="9"/>
<keyword evidence="8 9" id="KW-0012">Acyltransferase</keyword>
<evidence type="ECO:0000256" key="10">
    <source>
        <dbReference type="SAM" id="MobiDB-lite"/>
    </source>
</evidence>
<evidence type="ECO:0000256" key="7">
    <source>
        <dbReference type="ARBA" id="ARBA00022884"/>
    </source>
</evidence>
<sequence length="722" mass="78304">MTEARNLQALLAWRAQLAAQRWRGLLWISASPDQGLARALAIWRQDPARGLWVAPVCPAGITESAWLPAAKARTRLGGEQTLVVFDAASEGAGFDPDAFGALSGTLVAGGLLVLLTPPDWGARPDADYRRLADHPYRPAQLPSRYLQRLARQLEAAPDAARWSSDGDLTLPPLPPPAEGGAGGSEPADSACATPDQAQAVARLLRLRRRRPLVISADRGRGKSAALGIACARWLAKGEREILVTAPRPAAVETLFMHLQRHCPDARRHGLEISLLRDGDTQRVRFVAPDALAESHGATTGPGSLLLVDEAAAIPAALLADWLVRFPRIAFATTVHGYEGSGRGFALRFMPHLQRHAPDWRACTLTTPVRWAEGDPLEALTRHLLMLDAEPAATLPAPSVATLALRRWKRASLAVDEARLAELFGLLVQAHYRTQPSDLRRLLDGPGVSITTLEQSGNTLAVSLCSEEGGFTAELAERVARGERRPRGHLLAQSLAAHAGSRRALTSRVRRIMRIAVHGEARRQGIGRQLLAAEVERARHDGIDLLGASFGADPELMAFWHAAGFRAVRLGLSRETATGEHALMVAIPISDAGQALVDSLTAHFQALLPTLLAYELKGLEPAVAAALLAEGQAPPLDVQQRRDLDDVTLGRREPALVRPALQQLVRRGLAGDAPRDDDAWLLVAWLFQARDSAWLAERLGLSGRREVQARLREALTRWRDWAQ</sequence>
<keyword evidence="6 9" id="KW-0067">ATP-binding</keyword>
<feature type="binding site" evidence="9">
    <location>
        <position position="196"/>
    </location>
    <ligand>
        <name>ATP</name>
        <dbReference type="ChEBI" id="CHEBI:30616"/>
    </ligand>
</feature>
<dbReference type="CDD" id="cd04301">
    <property type="entry name" value="NAT_SF"/>
    <property type="match status" value="1"/>
</dbReference>
<evidence type="ECO:0000256" key="5">
    <source>
        <dbReference type="ARBA" id="ARBA00022741"/>
    </source>
</evidence>